<evidence type="ECO:0000259" key="2">
    <source>
        <dbReference type="Pfam" id="PF05048"/>
    </source>
</evidence>
<accession>A0A0W8FK20</accession>
<reference evidence="3" key="1">
    <citation type="journal article" date="2015" name="Proc. Natl. Acad. Sci. U.S.A.">
        <title>Networks of energetic and metabolic interactions define dynamics in microbial communities.</title>
        <authorList>
            <person name="Embree M."/>
            <person name="Liu J.K."/>
            <person name="Al-Bassam M.M."/>
            <person name="Zengler K."/>
        </authorList>
    </citation>
    <scope>NUCLEOTIDE SEQUENCE</scope>
</reference>
<keyword evidence="1" id="KW-0472">Membrane</keyword>
<feature type="domain" description="Periplasmic copper-binding protein NosD beta helix" evidence="2">
    <location>
        <begin position="68"/>
        <end position="192"/>
    </location>
</feature>
<evidence type="ECO:0000256" key="1">
    <source>
        <dbReference type="SAM" id="Phobius"/>
    </source>
</evidence>
<keyword evidence="1" id="KW-0812">Transmembrane</keyword>
<proteinExistence type="predicted"/>
<dbReference type="InterPro" id="IPR012334">
    <property type="entry name" value="Pectin_lyas_fold"/>
</dbReference>
<name>A0A0W8FK20_9ZZZZ</name>
<dbReference type="AlphaFoldDB" id="A0A0W8FK20"/>
<dbReference type="InterPro" id="IPR011050">
    <property type="entry name" value="Pectin_lyase_fold/virulence"/>
</dbReference>
<dbReference type="Gene3D" id="2.160.20.10">
    <property type="entry name" value="Single-stranded right-handed beta-helix, Pectin lyase-like"/>
    <property type="match status" value="1"/>
</dbReference>
<dbReference type="EMBL" id="LNQE01001078">
    <property type="protein sequence ID" value="KUG21288.1"/>
    <property type="molecule type" value="Genomic_DNA"/>
</dbReference>
<evidence type="ECO:0000313" key="3">
    <source>
        <dbReference type="EMBL" id="KUG21288.1"/>
    </source>
</evidence>
<keyword evidence="1" id="KW-1133">Transmembrane helix</keyword>
<dbReference type="InterPro" id="IPR007742">
    <property type="entry name" value="NosD_dom"/>
</dbReference>
<sequence>MVALASLAMPALAATLVVAESGGDHADLQAAVDAAGSGDAIEVRSGTYPGRVTVGKPLSITGSGDNCRIGTAKDEYGLLVTAEGVTLRNLGLAGSDVAVSLNNAHSAAIESCRVERGERGILLVDSRAVTVTDSDISADFIGIEASNTSQIRISGTRIAGATQGIVLYQAENAALRDNRIEDCTIGLFIHESAGGVLENTALSRLRGGVALLMAVDWTIRGSTLEAVDQYLDACMSSGCRIEAGSLDGPDPFVSDAISANRYDIGMLSVEGRDFSLSADATPAPEGYVRYGECFRLAFIDVASTAGSMVRVDAGIEHLDLNGTEPGTLGIYRVDGPVTQVPGLEAGNSTVAAVILEPGSYALAAKVEGSDGLLIWAAFIVLIAVALASAILYFKAQR</sequence>
<feature type="transmembrane region" description="Helical" evidence="1">
    <location>
        <begin position="372"/>
        <end position="393"/>
    </location>
</feature>
<protein>
    <submittedName>
        <fullName evidence="3">Cell surface protein</fullName>
    </submittedName>
</protein>
<dbReference type="Pfam" id="PF05048">
    <property type="entry name" value="NosD"/>
    <property type="match status" value="1"/>
</dbReference>
<dbReference type="InterPro" id="IPR006626">
    <property type="entry name" value="PbH1"/>
</dbReference>
<gene>
    <name evidence="3" type="ORF">ASZ90_008965</name>
</gene>
<dbReference type="SMART" id="SM00710">
    <property type="entry name" value="PbH1"/>
    <property type="match status" value="5"/>
</dbReference>
<dbReference type="SUPFAM" id="SSF51126">
    <property type="entry name" value="Pectin lyase-like"/>
    <property type="match status" value="1"/>
</dbReference>
<comment type="caution">
    <text evidence="3">The sequence shown here is derived from an EMBL/GenBank/DDBJ whole genome shotgun (WGS) entry which is preliminary data.</text>
</comment>
<organism evidence="3">
    <name type="scientific">hydrocarbon metagenome</name>
    <dbReference type="NCBI Taxonomy" id="938273"/>
    <lineage>
        <taxon>unclassified sequences</taxon>
        <taxon>metagenomes</taxon>
        <taxon>ecological metagenomes</taxon>
    </lineage>
</organism>